<reference evidence="2 3" key="1">
    <citation type="submission" date="2019-06" db="EMBL/GenBank/DDBJ databases">
        <title>Genome sequence of Rhodobacteraceae bacterium D4M1.</title>
        <authorList>
            <person name="Cao J."/>
        </authorList>
    </citation>
    <scope>NUCLEOTIDE SEQUENCE [LARGE SCALE GENOMIC DNA]</scope>
    <source>
        <strain evidence="2 3">D4M1</strain>
        <plasmid evidence="3">pd4m1a</plasmid>
    </source>
</reference>
<dbReference type="InterPro" id="IPR002347">
    <property type="entry name" value="SDR_fam"/>
</dbReference>
<dbReference type="PRINTS" id="PR00080">
    <property type="entry name" value="SDRFAMILY"/>
</dbReference>
<dbReference type="PANTHER" id="PTHR42760:SF53">
    <property type="entry name" value="BLR4183 PROTEIN"/>
    <property type="match status" value="1"/>
</dbReference>
<dbReference type="RefSeq" id="WP_138573864.1">
    <property type="nucleotide sequence ID" value="NZ_CP040819.1"/>
</dbReference>
<dbReference type="Gene3D" id="3.40.50.720">
    <property type="entry name" value="NAD(P)-binding Rossmann-like Domain"/>
    <property type="match status" value="1"/>
</dbReference>
<dbReference type="Pfam" id="PF13561">
    <property type="entry name" value="adh_short_C2"/>
    <property type="match status" value="1"/>
</dbReference>
<organism evidence="2 3">
    <name type="scientific">Paroceanicella profunda</name>
    <dbReference type="NCBI Taxonomy" id="2579971"/>
    <lineage>
        <taxon>Bacteria</taxon>
        <taxon>Pseudomonadati</taxon>
        <taxon>Pseudomonadota</taxon>
        <taxon>Alphaproteobacteria</taxon>
        <taxon>Rhodobacterales</taxon>
        <taxon>Paracoccaceae</taxon>
        <taxon>Paroceanicella</taxon>
    </lineage>
</organism>
<name>A0A5B8FII9_9RHOB</name>
<keyword evidence="2" id="KW-0614">Plasmid</keyword>
<dbReference type="PRINTS" id="PR00081">
    <property type="entry name" value="GDHRDH"/>
</dbReference>
<geneLocation type="plasmid" evidence="3">
    <name>pd4m1a</name>
</geneLocation>
<dbReference type="Proteomes" id="UP000305888">
    <property type="component" value="Plasmid pD4M1A"/>
</dbReference>
<dbReference type="FunFam" id="3.40.50.720:FF:000084">
    <property type="entry name" value="Short-chain dehydrogenase reductase"/>
    <property type="match status" value="1"/>
</dbReference>
<accession>A0A5B8FII9</accession>
<evidence type="ECO:0000256" key="1">
    <source>
        <dbReference type="ARBA" id="ARBA00006484"/>
    </source>
</evidence>
<dbReference type="AlphaFoldDB" id="A0A5B8FII9"/>
<protein>
    <submittedName>
        <fullName evidence="2">SDR family oxidoreductase</fullName>
    </submittedName>
</protein>
<gene>
    <name evidence="2" type="ORF">FDP22_18420</name>
</gene>
<sequence>MTAASPGPHASATPPRTAIVTGGGRGIGRGCALELARRGVDVALVDLIPEDLARTAAEVEGLGARALTFEADVADHARAAEVVGAVHAEWGRLDILFNNAGRSMARGLLEITEAEFDRTIAINLKGAFNYSHAAAPLMMAAGAGRILNMSSLNAHTGGVTSAVSRFAYAAAKAGLLGMTRALAKELGPAVLVNAICPGVIKTELGNDMIRAREAELAAGIALGRTGTPADIAQLVAFLALSEPCFITGQDITVDGFQWVM</sequence>
<dbReference type="GO" id="GO:0016616">
    <property type="term" value="F:oxidoreductase activity, acting on the CH-OH group of donors, NAD or NADP as acceptor"/>
    <property type="evidence" value="ECO:0007669"/>
    <property type="project" value="TreeGrafter"/>
</dbReference>
<dbReference type="KEGG" id="ppru:FDP22_18420"/>
<dbReference type="InterPro" id="IPR036291">
    <property type="entry name" value="NAD(P)-bd_dom_sf"/>
</dbReference>
<dbReference type="OrthoDB" id="9780084at2"/>
<dbReference type="NCBIfam" id="NF005559">
    <property type="entry name" value="PRK07231.1"/>
    <property type="match status" value="1"/>
</dbReference>
<comment type="similarity">
    <text evidence="1">Belongs to the short-chain dehydrogenases/reductases (SDR) family.</text>
</comment>
<evidence type="ECO:0000313" key="3">
    <source>
        <dbReference type="Proteomes" id="UP000305888"/>
    </source>
</evidence>
<dbReference type="PANTHER" id="PTHR42760">
    <property type="entry name" value="SHORT-CHAIN DEHYDROGENASES/REDUCTASES FAMILY MEMBER"/>
    <property type="match status" value="1"/>
</dbReference>
<dbReference type="SUPFAM" id="SSF51735">
    <property type="entry name" value="NAD(P)-binding Rossmann-fold domains"/>
    <property type="match status" value="1"/>
</dbReference>
<keyword evidence="3" id="KW-1185">Reference proteome</keyword>
<dbReference type="GO" id="GO:0030497">
    <property type="term" value="P:fatty acid elongation"/>
    <property type="evidence" value="ECO:0007669"/>
    <property type="project" value="TreeGrafter"/>
</dbReference>
<proteinExistence type="inferred from homology"/>
<evidence type="ECO:0000313" key="2">
    <source>
        <dbReference type="EMBL" id="QDL93861.1"/>
    </source>
</evidence>
<dbReference type="EMBL" id="CP040819">
    <property type="protein sequence ID" value="QDL93861.1"/>
    <property type="molecule type" value="Genomic_DNA"/>
</dbReference>